<evidence type="ECO:0000256" key="1">
    <source>
        <dbReference type="ARBA" id="ARBA00023015"/>
    </source>
</evidence>
<keyword evidence="6" id="KW-1185">Reference proteome</keyword>
<reference evidence="5 6" key="1">
    <citation type="submission" date="2023-05" db="EMBL/GenBank/DDBJ databases">
        <title>Corynebacterium suedekumii sp. nov. and Corynebacterium breve sp. nov. isolated from raw cow's milk.</title>
        <authorList>
            <person name="Baer M.K."/>
            <person name="Mehl L."/>
            <person name="Hellmuth R."/>
            <person name="Marke G."/>
            <person name="Lipski A."/>
        </authorList>
    </citation>
    <scope>NUCLEOTIDE SEQUENCE [LARGE SCALE GENOMIC DNA]</scope>
    <source>
        <strain evidence="5 6">R4</strain>
    </source>
</reference>
<accession>A0ABY8VDH3</accession>
<dbReference type="InterPro" id="IPR001845">
    <property type="entry name" value="HTH_ArsR_DNA-bd_dom"/>
</dbReference>
<dbReference type="EMBL" id="CP126969">
    <property type="protein sequence ID" value="WIM67711.1"/>
    <property type="molecule type" value="Genomic_DNA"/>
</dbReference>
<keyword evidence="3" id="KW-0804">Transcription</keyword>
<keyword evidence="2" id="KW-0238">DNA-binding</keyword>
<dbReference type="Gene3D" id="1.10.10.10">
    <property type="entry name" value="Winged helix-like DNA-binding domain superfamily/Winged helix DNA-binding domain"/>
    <property type="match status" value="1"/>
</dbReference>
<dbReference type="Proteomes" id="UP001225598">
    <property type="component" value="Chromosome"/>
</dbReference>
<dbReference type="RefSeq" id="WP_284825006.1">
    <property type="nucleotide sequence ID" value="NZ_CP126969.1"/>
</dbReference>
<sequence>MTNLERNLNLAEEWSGTFKIMGDPTRLKLLNAIHFAGQFKLSVSELADATGVRVATTSAALRAMELNGTVTSTRDGRSILYGIADDHVHQLLHWIGSSHLHQH</sequence>
<dbReference type="PANTHER" id="PTHR43132:SF2">
    <property type="entry name" value="ARSENICAL RESISTANCE OPERON REPRESSOR ARSR-RELATED"/>
    <property type="match status" value="1"/>
</dbReference>
<feature type="domain" description="HTH arsR-type" evidence="4">
    <location>
        <begin position="8"/>
        <end position="103"/>
    </location>
</feature>
<dbReference type="InterPro" id="IPR011991">
    <property type="entry name" value="ArsR-like_HTH"/>
</dbReference>
<evidence type="ECO:0000256" key="2">
    <source>
        <dbReference type="ARBA" id="ARBA00023125"/>
    </source>
</evidence>
<keyword evidence="1" id="KW-0805">Transcription regulation</keyword>
<protein>
    <submittedName>
        <fullName evidence="5">Metalloregulator ArsR/SmtB family transcription factor</fullName>
    </submittedName>
</protein>
<gene>
    <name evidence="5" type="ORF">QP027_11640</name>
</gene>
<dbReference type="SUPFAM" id="SSF46785">
    <property type="entry name" value="Winged helix' DNA-binding domain"/>
    <property type="match status" value="1"/>
</dbReference>
<organism evidence="5 6">
    <name type="scientific">Corynebacterium breve</name>
    <dbReference type="NCBI Taxonomy" id="3049799"/>
    <lineage>
        <taxon>Bacteria</taxon>
        <taxon>Bacillati</taxon>
        <taxon>Actinomycetota</taxon>
        <taxon>Actinomycetes</taxon>
        <taxon>Mycobacteriales</taxon>
        <taxon>Corynebacteriaceae</taxon>
        <taxon>Corynebacterium</taxon>
    </lineage>
</organism>
<evidence type="ECO:0000313" key="5">
    <source>
        <dbReference type="EMBL" id="WIM67711.1"/>
    </source>
</evidence>
<dbReference type="InterPro" id="IPR036390">
    <property type="entry name" value="WH_DNA-bd_sf"/>
</dbReference>
<name>A0ABY8VDH3_9CORY</name>
<dbReference type="PANTHER" id="PTHR43132">
    <property type="entry name" value="ARSENICAL RESISTANCE OPERON REPRESSOR ARSR-RELATED"/>
    <property type="match status" value="1"/>
</dbReference>
<dbReference type="NCBIfam" id="NF033788">
    <property type="entry name" value="HTH_metalloreg"/>
    <property type="match status" value="1"/>
</dbReference>
<evidence type="ECO:0000259" key="4">
    <source>
        <dbReference type="PROSITE" id="PS50987"/>
    </source>
</evidence>
<proteinExistence type="predicted"/>
<evidence type="ECO:0000256" key="3">
    <source>
        <dbReference type="ARBA" id="ARBA00023163"/>
    </source>
</evidence>
<evidence type="ECO:0000313" key="6">
    <source>
        <dbReference type="Proteomes" id="UP001225598"/>
    </source>
</evidence>
<dbReference type="InterPro" id="IPR051011">
    <property type="entry name" value="Metal_resp_trans_reg"/>
</dbReference>
<dbReference type="CDD" id="cd00090">
    <property type="entry name" value="HTH_ARSR"/>
    <property type="match status" value="1"/>
</dbReference>
<dbReference type="InterPro" id="IPR036388">
    <property type="entry name" value="WH-like_DNA-bd_sf"/>
</dbReference>
<dbReference type="PRINTS" id="PR00778">
    <property type="entry name" value="HTHARSR"/>
</dbReference>
<dbReference type="SMART" id="SM00418">
    <property type="entry name" value="HTH_ARSR"/>
    <property type="match status" value="1"/>
</dbReference>
<dbReference type="PROSITE" id="PS50987">
    <property type="entry name" value="HTH_ARSR_2"/>
    <property type="match status" value="1"/>
</dbReference>